<dbReference type="Proteomes" id="UP000006101">
    <property type="component" value="Chromosome"/>
</dbReference>
<organism evidence="3 4">
    <name type="scientific">Candidatus Nitrosopumilus koreensis AR1</name>
    <dbReference type="NCBI Taxonomy" id="1229908"/>
    <lineage>
        <taxon>Archaea</taxon>
        <taxon>Nitrososphaerota</taxon>
        <taxon>Nitrososphaeria</taxon>
        <taxon>Nitrosopumilales</taxon>
        <taxon>Nitrosopumilaceae</taxon>
        <taxon>Nitrosopumilus</taxon>
    </lineage>
</organism>
<dbReference type="EMBL" id="CP003842">
    <property type="protein sequence ID" value="AFS81226.1"/>
    <property type="molecule type" value="Genomic_DNA"/>
</dbReference>
<protein>
    <submittedName>
        <fullName evidence="3">Methyl-accepting chemotaxis protein</fullName>
    </submittedName>
</protein>
<keyword evidence="1" id="KW-0472">Membrane</keyword>
<feature type="domain" description="EfeO-type cupredoxin-like" evidence="2">
    <location>
        <begin position="99"/>
        <end position="174"/>
    </location>
</feature>
<dbReference type="AlphaFoldDB" id="K0B9T2"/>
<accession>K0B9T2</accession>
<dbReference type="PATRIC" id="fig|1229908.8.peg.1471"/>
<dbReference type="InterPro" id="IPR008972">
    <property type="entry name" value="Cupredoxin"/>
</dbReference>
<keyword evidence="1" id="KW-1133">Transmembrane helix</keyword>
<evidence type="ECO:0000256" key="1">
    <source>
        <dbReference type="SAM" id="Phobius"/>
    </source>
</evidence>
<dbReference type="Gene3D" id="2.60.40.420">
    <property type="entry name" value="Cupredoxins - blue copper proteins"/>
    <property type="match status" value="1"/>
</dbReference>
<evidence type="ECO:0000259" key="2">
    <source>
        <dbReference type="Pfam" id="PF13473"/>
    </source>
</evidence>
<proteinExistence type="predicted"/>
<feature type="transmembrane region" description="Helical" evidence="1">
    <location>
        <begin position="30"/>
        <end position="51"/>
    </location>
</feature>
<sequence length="175" mass="19253">MLIIVYISENYPYLLNKKITKSSKLSRTNVISITVLTGIIILVGIAILHSFSPVNSDSLVFAPPSNIFLKAVKSAQGSYHYMHTKGGKSLPTSAGNSPHISASKGNLVEIHLINEEKNQPGNPSKHNLNIDEFNVHTKDLGYFQSESITFLADKSGTFDYYCSIHPEMRGQITVS</sequence>
<dbReference type="InterPro" id="IPR028096">
    <property type="entry name" value="EfeO_Cupredoxin"/>
</dbReference>
<dbReference type="Pfam" id="PF13473">
    <property type="entry name" value="Cupredoxin_1"/>
    <property type="match status" value="1"/>
</dbReference>
<dbReference type="HOGENOM" id="CLU_1691619_0_0_2"/>
<name>K0B9T2_9ARCH</name>
<evidence type="ECO:0000313" key="4">
    <source>
        <dbReference type="Proteomes" id="UP000006101"/>
    </source>
</evidence>
<keyword evidence="1" id="KW-0812">Transmembrane</keyword>
<keyword evidence="4" id="KW-1185">Reference proteome</keyword>
<dbReference type="KEGG" id="nkr:NKOR_06765"/>
<dbReference type="STRING" id="1229908.NKOR_06765"/>
<evidence type="ECO:0000313" key="3">
    <source>
        <dbReference type="EMBL" id="AFS81226.1"/>
    </source>
</evidence>
<reference evidence="3 4" key="1">
    <citation type="journal article" date="2012" name="J. Bacteriol.">
        <title>Draft Genome Sequence of an Ammonia-Oxidizing Archaeon, "Candidatus Nitrosopumilus koreensis" AR1, from Marine Sediment.</title>
        <authorList>
            <person name="Park S.J."/>
            <person name="Kim J.G."/>
            <person name="Jung M.Y."/>
            <person name="Kim S.J."/>
            <person name="Cha I.T."/>
            <person name="Kwon K."/>
            <person name="Lee J.H."/>
            <person name="Rhee S.K."/>
        </authorList>
    </citation>
    <scope>NUCLEOTIDE SEQUENCE [LARGE SCALE GENOMIC DNA]</scope>
    <source>
        <strain evidence="3 4">AR1</strain>
    </source>
</reference>
<gene>
    <name evidence="3" type="ORF">NKOR_06765</name>
</gene>
<dbReference type="SUPFAM" id="SSF49503">
    <property type="entry name" value="Cupredoxins"/>
    <property type="match status" value="1"/>
</dbReference>